<reference evidence="2" key="1">
    <citation type="journal article" date="2014" name="Science">
        <title>Ancient hybridizations among the ancestral genomes of bread wheat.</title>
        <authorList>
            <consortium name="International Wheat Genome Sequencing Consortium,"/>
            <person name="Marcussen T."/>
            <person name="Sandve S.R."/>
            <person name="Heier L."/>
            <person name="Spannagl M."/>
            <person name="Pfeifer M."/>
            <person name="Jakobsen K.S."/>
            <person name="Wulff B.B."/>
            <person name="Steuernagel B."/>
            <person name="Mayer K.F."/>
            <person name="Olsen O.A."/>
        </authorList>
    </citation>
    <scope>NUCLEOTIDE SEQUENCE [LARGE SCALE GENOMIC DNA]</scope>
    <source>
        <strain evidence="2">cv. AL8/78</strain>
    </source>
</reference>
<reference evidence="1" key="5">
    <citation type="journal article" date="2021" name="G3 (Bethesda)">
        <title>Aegilops tauschii genome assembly Aet v5.0 features greater sequence contiguity and improved annotation.</title>
        <authorList>
            <person name="Wang L."/>
            <person name="Zhu T."/>
            <person name="Rodriguez J.C."/>
            <person name="Deal K.R."/>
            <person name="Dubcovsky J."/>
            <person name="McGuire P.E."/>
            <person name="Lux T."/>
            <person name="Spannagl M."/>
            <person name="Mayer K.F.X."/>
            <person name="Baldrich P."/>
            <person name="Meyers B.C."/>
            <person name="Huo N."/>
            <person name="Gu Y.Q."/>
            <person name="Zhou H."/>
            <person name="Devos K.M."/>
            <person name="Bennetzen J.L."/>
            <person name="Unver T."/>
            <person name="Budak H."/>
            <person name="Gulick P.J."/>
            <person name="Galiba G."/>
            <person name="Kalapos B."/>
            <person name="Nelson D.R."/>
            <person name="Li P."/>
            <person name="You F.M."/>
            <person name="Luo M.C."/>
            <person name="Dvorak J."/>
        </authorList>
    </citation>
    <scope>NUCLEOTIDE SEQUENCE [LARGE SCALE GENOMIC DNA]</scope>
    <source>
        <strain evidence="1">cv. AL8/78</strain>
    </source>
</reference>
<organism evidence="1 2">
    <name type="scientific">Aegilops tauschii subsp. strangulata</name>
    <name type="common">Goatgrass</name>
    <dbReference type="NCBI Taxonomy" id="200361"/>
    <lineage>
        <taxon>Eukaryota</taxon>
        <taxon>Viridiplantae</taxon>
        <taxon>Streptophyta</taxon>
        <taxon>Embryophyta</taxon>
        <taxon>Tracheophyta</taxon>
        <taxon>Spermatophyta</taxon>
        <taxon>Magnoliopsida</taxon>
        <taxon>Liliopsida</taxon>
        <taxon>Poales</taxon>
        <taxon>Poaceae</taxon>
        <taxon>BOP clade</taxon>
        <taxon>Pooideae</taxon>
        <taxon>Triticodae</taxon>
        <taxon>Triticeae</taxon>
        <taxon>Triticinae</taxon>
        <taxon>Aegilops</taxon>
    </lineage>
</organism>
<reference evidence="1" key="4">
    <citation type="submission" date="2019-03" db="UniProtKB">
        <authorList>
            <consortium name="EnsemblPlants"/>
        </authorList>
    </citation>
    <scope>IDENTIFICATION</scope>
</reference>
<dbReference type="EnsemblPlants" id="AET4Gv20818700.7">
    <property type="protein sequence ID" value="AET4Gv20818700.7"/>
    <property type="gene ID" value="AET4Gv20818700"/>
</dbReference>
<reference evidence="1" key="3">
    <citation type="journal article" date="2017" name="Nature">
        <title>Genome sequence of the progenitor of the wheat D genome Aegilops tauschii.</title>
        <authorList>
            <person name="Luo M.C."/>
            <person name="Gu Y.Q."/>
            <person name="Puiu D."/>
            <person name="Wang H."/>
            <person name="Twardziok S.O."/>
            <person name="Deal K.R."/>
            <person name="Huo N."/>
            <person name="Zhu T."/>
            <person name="Wang L."/>
            <person name="Wang Y."/>
            <person name="McGuire P.E."/>
            <person name="Liu S."/>
            <person name="Long H."/>
            <person name="Ramasamy R.K."/>
            <person name="Rodriguez J.C."/>
            <person name="Van S.L."/>
            <person name="Yuan L."/>
            <person name="Wang Z."/>
            <person name="Xia Z."/>
            <person name="Xiao L."/>
            <person name="Anderson O.D."/>
            <person name="Ouyang S."/>
            <person name="Liang Y."/>
            <person name="Zimin A.V."/>
            <person name="Pertea G."/>
            <person name="Qi P."/>
            <person name="Bennetzen J.L."/>
            <person name="Dai X."/>
            <person name="Dawson M.W."/>
            <person name="Muller H.G."/>
            <person name="Kugler K."/>
            <person name="Rivarola-Duarte L."/>
            <person name="Spannagl M."/>
            <person name="Mayer K.F.X."/>
            <person name="Lu F.H."/>
            <person name="Bevan M.W."/>
            <person name="Leroy P."/>
            <person name="Li P."/>
            <person name="You F.M."/>
            <person name="Sun Q."/>
            <person name="Liu Z."/>
            <person name="Lyons E."/>
            <person name="Wicker T."/>
            <person name="Salzberg S.L."/>
            <person name="Devos K.M."/>
            <person name="Dvorak J."/>
        </authorList>
    </citation>
    <scope>NUCLEOTIDE SEQUENCE [LARGE SCALE GENOMIC DNA]</scope>
    <source>
        <strain evidence="1">cv. AL8/78</strain>
    </source>
</reference>
<dbReference type="Proteomes" id="UP000015105">
    <property type="component" value="Chromosome 4D"/>
</dbReference>
<dbReference type="Gramene" id="AET4Gv20818700.7">
    <property type="protein sequence ID" value="AET4Gv20818700.7"/>
    <property type="gene ID" value="AET4Gv20818700"/>
</dbReference>
<evidence type="ECO:0000313" key="1">
    <source>
        <dbReference type="EnsemblPlants" id="AET4Gv20818700.7"/>
    </source>
</evidence>
<dbReference type="AlphaFoldDB" id="A0A453J781"/>
<sequence>ASSTAMWRDEGVEDEETLSAFLEASKTREGRAALSDALAD</sequence>
<keyword evidence="2" id="KW-1185">Reference proteome</keyword>
<evidence type="ECO:0000313" key="2">
    <source>
        <dbReference type="Proteomes" id="UP000015105"/>
    </source>
</evidence>
<protein>
    <submittedName>
        <fullName evidence="1">Uncharacterized protein</fullName>
    </submittedName>
</protein>
<accession>A0A453J781</accession>
<name>A0A453J781_AEGTS</name>
<reference evidence="2" key="2">
    <citation type="journal article" date="2017" name="Nat. Plants">
        <title>The Aegilops tauschii genome reveals multiple impacts of transposons.</title>
        <authorList>
            <person name="Zhao G."/>
            <person name="Zou C."/>
            <person name="Li K."/>
            <person name="Wang K."/>
            <person name="Li T."/>
            <person name="Gao L."/>
            <person name="Zhang X."/>
            <person name="Wang H."/>
            <person name="Yang Z."/>
            <person name="Liu X."/>
            <person name="Jiang W."/>
            <person name="Mao L."/>
            <person name="Kong X."/>
            <person name="Jiao Y."/>
            <person name="Jia J."/>
        </authorList>
    </citation>
    <scope>NUCLEOTIDE SEQUENCE [LARGE SCALE GENOMIC DNA]</scope>
    <source>
        <strain evidence="2">cv. AL8/78</strain>
    </source>
</reference>
<proteinExistence type="predicted"/>